<dbReference type="SUPFAM" id="SSF48452">
    <property type="entry name" value="TPR-like"/>
    <property type="match status" value="1"/>
</dbReference>
<proteinExistence type="predicted"/>
<dbReference type="PANTHER" id="PTHR47926">
    <property type="entry name" value="PENTATRICOPEPTIDE REPEAT-CONTAINING PROTEIN"/>
    <property type="match status" value="1"/>
</dbReference>
<dbReference type="InterPro" id="IPR046960">
    <property type="entry name" value="PPR_At4g14850-like_plant"/>
</dbReference>
<feature type="non-terminal residue" evidence="3">
    <location>
        <position position="1"/>
    </location>
</feature>
<dbReference type="AlphaFoldDB" id="D8R8E0"/>
<dbReference type="GO" id="GO:0005739">
    <property type="term" value="C:mitochondrion"/>
    <property type="evidence" value="ECO:0000318"/>
    <property type="project" value="GO_Central"/>
</dbReference>
<dbReference type="InterPro" id="IPR002885">
    <property type="entry name" value="PPR_rpt"/>
</dbReference>
<dbReference type="PANTHER" id="PTHR47926:SF533">
    <property type="entry name" value="DYW DOMAIN-CONTAINING PROTEIN"/>
    <property type="match status" value="1"/>
</dbReference>
<dbReference type="HOGENOM" id="CLU_002706_0_0_1"/>
<dbReference type="NCBIfam" id="TIGR00756">
    <property type="entry name" value="PPR"/>
    <property type="match status" value="2"/>
</dbReference>
<dbReference type="eggNOG" id="KOG4197">
    <property type="taxonomic scope" value="Eukaryota"/>
</dbReference>
<evidence type="ECO:0000256" key="1">
    <source>
        <dbReference type="ARBA" id="ARBA00022737"/>
    </source>
</evidence>
<reference evidence="3 4" key="1">
    <citation type="journal article" date="2011" name="Science">
        <title>The Selaginella genome identifies genetic changes associated with the evolution of vascular plants.</title>
        <authorList>
            <person name="Banks J.A."/>
            <person name="Nishiyama T."/>
            <person name="Hasebe M."/>
            <person name="Bowman J.L."/>
            <person name="Gribskov M."/>
            <person name="dePamphilis C."/>
            <person name="Albert V.A."/>
            <person name="Aono N."/>
            <person name="Aoyama T."/>
            <person name="Ambrose B.A."/>
            <person name="Ashton N.W."/>
            <person name="Axtell M.J."/>
            <person name="Barker E."/>
            <person name="Barker M.S."/>
            <person name="Bennetzen J.L."/>
            <person name="Bonawitz N.D."/>
            <person name="Chapple C."/>
            <person name="Cheng C."/>
            <person name="Correa L.G."/>
            <person name="Dacre M."/>
            <person name="DeBarry J."/>
            <person name="Dreyer I."/>
            <person name="Elias M."/>
            <person name="Engstrom E.M."/>
            <person name="Estelle M."/>
            <person name="Feng L."/>
            <person name="Finet C."/>
            <person name="Floyd S.K."/>
            <person name="Frommer W.B."/>
            <person name="Fujita T."/>
            <person name="Gramzow L."/>
            <person name="Gutensohn M."/>
            <person name="Harholt J."/>
            <person name="Hattori M."/>
            <person name="Heyl A."/>
            <person name="Hirai T."/>
            <person name="Hiwatashi Y."/>
            <person name="Ishikawa M."/>
            <person name="Iwata M."/>
            <person name="Karol K.G."/>
            <person name="Koehler B."/>
            <person name="Kolukisaoglu U."/>
            <person name="Kubo M."/>
            <person name="Kurata T."/>
            <person name="Lalonde S."/>
            <person name="Li K."/>
            <person name="Li Y."/>
            <person name="Litt A."/>
            <person name="Lyons E."/>
            <person name="Manning G."/>
            <person name="Maruyama T."/>
            <person name="Michael T.P."/>
            <person name="Mikami K."/>
            <person name="Miyazaki S."/>
            <person name="Morinaga S."/>
            <person name="Murata T."/>
            <person name="Mueller-Roeber B."/>
            <person name="Nelson D.R."/>
            <person name="Obara M."/>
            <person name="Oguri Y."/>
            <person name="Olmstead R.G."/>
            <person name="Onodera N."/>
            <person name="Petersen B.L."/>
            <person name="Pils B."/>
            <person name="Prigge M."/>
            <person name="Rensing S.A."/>
            <person name="Riano-Pachon D.M."/>
            <person name="Roberts A.W."/>
            <person name="Sato Y."/>
            <person name="Scheller H.V."/>
            <person name="Schulz B."/>
            <person name="Schulz C."/>
            <person name="Shakirov E.V."/>
            <person name="Shibagaki N."/>
            <person name="Shinohara N."/>
            <person name="Shippen D.E."/>
            <person name="Soerensen I."/>
            <person name="Sotooka R."/>
            <person name="Sugimoto N."/>
            <person name="Sugita M."/>
            <person name="Sumikawa N."/>
            <person name="Tanurdzic M."/>
            <person name="Theissen G."/>
            <person name="Ulvskov P."/>
            <person name="Wakazuki S."/>
            <person name="Weng J.K."/>
            <person name="Willats W.W."/>
            <person name="Wipf D."/>
            <person name="Wolf P.G."/>
            <person name="Yang L."/>
            <person name="Zimmer A.D."/>
            <person name="Zhu Q."/>
            <person name="Mitros T."/>
            <person name="Hellsten U."/>
            <person name="Loque D."/>
            <person name="Otillar R."/>
            <person name="Salamov A."/>
            <person name="Schmutz J."/>
            <person name="Shapiro H."/>
            <person name="Lindquist E."/>
            <person name="Lucas S."/>
            <person name="Rokhsar D."/>
            <person name="Grigoriev I.V."/>
        </authorList>
    </citation>
    <scope>NUCLEOTIDE SEQUENCE [LARGE SCALE GENOMIC DNA]</scope>
</reference>
<dbReference type="FunFam" id="1.25.40.10:FF:000242">
    <property type="entry name" value="Pentatricopeptide repeat-containing protein"/>
    <property type="match status" value="1"/>
</dbReference>
<protein>
    <recommendedName>
        <fullName evidence="5">Pentacotripeptide-repeat region of PRORP domain-containing protein</fullName>
    </recommendedName>
</protein>
<feature type="non-terminal residue" evidence="3">
    <location>
        <position position="395"/>
    </location>
</feature>
<evidence type="ECO:0000313" key="4">
    <source>
        <dbReference type="Proteomes" id="UP000001514"/>
    </source>
</evidence>
<dbReference type="Pfam" id="PF01535">
    <property type="entry name" value="PPR"/>
    <property type="match status" value="6"/>
</dbReference>
<dbReference type="GO" id="GO:0003723">
    <property type="term" value="F:RNA binding"/>
    <property type="evidence" value="ECO:0007669"/>
    <property type="project" value="InterPro"/>
</dbReference>
<dbReference type="KEGG" id="smo:SELMODRAFT_32269"/>
<dbReference type="Gramene" id="EFJ31682">
    <property type="protein sequence ID" value="EFJ31682"/>
    <property type="gene ID" value="SELMODRAFT_32269"/>
</dbReference>
<feature type="repeat" description="PPR" evidence="2">
    <location>
        <begin position="67"/>
        <end position="97"/>
    </location>
</feature>
<keyword evidence="1" id="KW-0677">Repeat</keyword>
<evidence type="ECO:0000313" key="3">
    <source>
        <dbReference type="EMBL" id="EFJ31682.1"/>
    </source>
</evidence>
<feature type="repeat" description="PPR" evidence="2">
    <location>
        <begin position="226"/>
        <end position="260"/>
    </location>
</feature>
<name>D8R8E0_SELML</name>
<gene>
    <name evidence="3" type="ORF">SELMODRAFT_32269</name>
</gene>
<feature type="repeat" description="PPR" evidence="2">
    <location>
        <begin position="132"/>
        <end position="166"/>
    </location>
</feature>
<dbReference type="GO" id="GO:0080156">
    <property type="term" value="P:mitochondrial mRNA modification"/>
    <property type="evidence" value="ECO:0000318"/>
    <property type="project" value="GO_Central"/>
</dbReference>
<sequence>RTSFVTLLRQCVSSKNLGHGRRLHEQIVDAGFGSDILLQNLLIRMYGSCGCLEEAKAVFDSIGQRGNAFSGTAMISAYVNHGKLPQAREIFDTMRQRTPASWTAMITANAQDRNIAEASSLFDQMPEKDLRDVVTWNTMLAAYAQAGHLDQARRLFQHIPAKNVVSWTTLLVALSHSGNLGGSKDLFDRMPSRDLIGWSAVIAVYSQNAQLATALELFLQMPDHRGVPAWNVIISGHAQSGHAKLGLELFHRMLLHGLDPNRITLTSVLAACCHTGNSKSVHAFFLSMTSDFDILPVYDHFLCMASHLGRSGLVTQAEELLCSMPFEPDAIGWITLLDACVRHKDVKRGERAADVATKLSPGRTAPYILLSNLYAAVGDWAGVARVRTTMKELGI</sequence>
<accession>D8R8E0</accession>
<evidence type="ECO:0008006" key="5">
    <source>
        <dbReference type="Google" id="ProtNLM"/>
    </source>
</evidence>
<dbReference type="PROSITE" id="PS51375">
    <property type="entry name" value="PPR"/>
    <property type="match status" value="3"/>
</dbReference>
<dbReference type="Pfam" id="PF20431">
    <property type="entry name" value="E_motif"/>
    <property type="match status" value="1"/>
</dbReference>
<dbReference type="EMBL" id="GL377573">
    <property type="protein sequence ID" value="EFJ31682.1"/>
    <property type="molecule type" value="Genomic_DNA"/>
</dbReference>
<dbReference type="Pfam" id="PF13041">
    <property type="entry name" value="PPR_2"/>
    <property type="match status" value="1"/>
</dbReference>
<evidence type="ECO:0000256" key="2">
    <source>
        <dbReference type="PROSITE-ProRule" id="PRU00708"/>
    </source>
</evidence>
<dbReference type="Proteomes" id="UP000001514">
    <property type="component" value="Unassembled WGS sequence"/>
</dbReference>
<dbReference type="InterPro" id="IPR011990">
    <property type="entry name" value="TPR-like_helical_dom_sf"/>
</dbReference>
<dbReference type="InterPro" id="IPR046848">
    <property type="entry name" value="E_motif"/>
</dbReference>
<dbReference type="InParanoid" id="D8R8E0"/>
<dbReference type="Gene3D" id="1.25.40.10">
    <property type="entry name" value="Tetratricopeptide repeat domain"/>
    <property type="match status" value="3"/>
</dbReference>
<organism evidence="4">
    <name type="scientific">Selaginella moellendorffii</name>
    <name type="common">Spikemoss</name>
    <dbReference type="NCBI Taxonomy" id="88036"/>
    <lineage>
        <taxon>Eukaryota</taxon>
        <taxon>Viridiplantae</taxon>
        <taxon>Streptophyta</taxon>
        <taxon>Embryophyta</taxon>
        <taxon>Tracheophyta</taxon>
        <taxon>Lycopodiopsida</taxon>
        <taxon>Selaginellales</taxon>
        <taxon>Selaginellaceae</taxon>
        <taxon>Selaginella</taxon>
    </lineage>
</organism>
<keyword evidence="4" id="KW-1185">Reference proteome</keyword>